<dbReference type="PANTHER" id="PTHR20930">
    <property type="entry name" value="OVARIAN CARCINOMA ANTIGEN CA125-RELATED"/>
    <property type="match status" value="1"/>
</dbReference>
<feature type="coiled-coil region" evidence="15">
    <location>
        <begin position="283"/>
        <end position="324"/>
    </location>
</feature>
<feature type="compositionally biased region" description="Polar residues" evidence="16">
    <location>
        <begin position="806"/>
        <end position="819"/>
    </location>
</feature>
<dbReference type="InterPro" id="IPR032350">
    <property type="entry name" value="Nbr1_FW"/>
</dbReference>
<evidence type="ECO:0000256" key="11">
    <source>
        <dbReference type="ARBA" id="ARBA00037833"/>
    </source>
</evidence>
<dbReference type="SMART" id="SM00666">
    <property type="entry name" value="PB1"/>
    <property type="match status" value="1"/>
</dbReference>
<reference evidence="20 21" key="1">
    <citation type="submission" date="2019-09" db="EMBL/GenBank/DDBJ databases">
        <title>Bird 10,000 Genomes (B10K) Project - Family phase.</title>
        <authorList>
            <person name="Zhang G."/>
        </authorList>
    </citation>
    <scope>NUCLEOTIDE SEQUENCE [LARGE SCALE GENOMIC DNA]</scope>
    <source>
        <strain evidence="20">B10K-DU-002-18</strain>
        <tissue evidence="20">Muscle</tissue>
    </source>
</reference>
<evidence type="ECO:0000313" key="20">
    <source>
        <dbReference type="EMBL" id="NXR50487.1"/>
    </source>
</evidence>
<dbReference type="PANTHER" id="PTHR20930:SF2">
    <property type="entry name" value="NEXT TO BRCA1 GENE 1 PROTEIN"/>
    <property type="match status" value="1"/>
</dbReference>
<feature type="domain" description="PB1" evidence="19">
    <location>
        <begin position="4"/>
        <end position="85"/>
    </location>
</feature>
<dbReference type="InterPro" id="IPR015940">
    <property type="entry name" value="UBA"/>
</dbReference>
<evidence type="ECO:0000256" key="7">
    <source>
        <dbReference type="ARBA" id="ARBA00022833"/>
    </source>
</evidence>
<accession>A0A7L2LRW8</accession>
<dbReference type="SUPFAM" id="SSF54277">
    <property type="entry name" value="CAD &amp; PB1 domains"/>
    <property type="match status" value="1"/>
</dbReference>
<dbReference type="CDD" id="cd14319">
    <property type="entry name" value="UBA_NBR1"/>
    <property type="match status" value="1"/>
</dbReference>
<dbReference type="Gene3D" id="3.10.20.90">
    <property type="entry name" value="Phosphatidylinositol 3-kinase Catalytic Subunit, Chain A, domain 1"/>
    <property type="match status" value="1"/>
</dbReference>
<dbReference type="Gene3D" id="1.10.8.10">
    <property type="entry name" value="DNA helicase RuvA subunit, C-terminal domain"/>
    <property type="match status" value="1"/>
</dbReference>
<dbReference type="CDD" id="cd02340">
    <property type="entry name" value="ZZ_NBR1_like"/>
    <property type="match status" value="1"/>
</dbReference>
<dbReference type="InterPro" id="IPR053793">
    <property type="entry name" value="PB1-like"/>
</dbReference>
<dbReference type="GO" id="GO:0000407">
    <property type="term" value="C:phagophore assembly site"/>
    <property type="evidence" value="ECO:0007669"/>
    <property type="project" value="TreeGrafter"/>
</dbReference>
<dbReference type="FunFam" id="3.30.60.90:FF:000007">
    <property type="entry name" value="Next to BRCA1 gene 1 protein"/>
    <property type="match status" value="1"/>
</dbReference>
<feature type="compositionally biased region" description="Polar residues" evidence="16">
    <location>
        <begin position="680"/>
        <end position="689"/>
    </location>
</feature>
<dbReference type="Pfam" id="PF24932">
    <property type="entry name" value="UBA_NBR1_C"/>
    <property type="match status" value="1"/>
</dbReference>
<evidence type="ECO:0000256" key="4">
    <source>
        <dbReference type="ARBA" id="ARBA00022553"/>
    </source>
</evidence>
<dbReference type="GO" id="GO:0005776">
    <property type="term" value="C:autophagosome"/>
    <property type="evidence" value="ECO:0007669"/>
    <property type="project" value="UniProtKB-SubCell"/>
</dbReference>
<evidence type="ECO:0000256" key="15">
    <source>
        <dbReference type="SAM" id="Coils"/>
    </source>
</evidence>
<dbReference type="CDD" id="cd14947">
    <property type="entry name" value="NBR1_like"/>
    <property type="match status" value="1"/>
</dbReference>
<dbReference type="CDD" id="cd06396">
    <property type="entry name" value="PB1_NBR1"/>
    <property type="match status" value="1"/>
</dbReference>
<dbReference type="SUPFAM" id="SSF46934">
    <property type="entry name" value="UBA-like"/>
    <property type="match status" value="1"/>
</dbReference>
<comment type="caution">
    <text evidence="20">The sequence shown here is derived from an EMBL/GenBank/DDBJ whole genome shotgun (WGS) entry which is preliminary data.</text>
</comment>
<feature type="compositionally biased region" description="Polar residues" evidence="16">
    <location>
        <begin position="493"/>
        <end position="508"/>
    </location>
</feature>
<dbReference type="GO" id="GO:0070013">
    <property type="term" value="C:intracellular organelle lumen"/>
    <property type="evidence" value="ECO:0007669"/>
    <property type="project" value="UniProtKB-ARBA"/>
</dbReference>
<dbReference type="InterPro" id="IPR013783">
    <property type="entry name" value="Ig-like_fold"/>
</dbReference>
<dbReference type="Proteomes" id="UP000527178">
    <property type="component" value="Unassembled WGS sequence"/>
</dbReference>
<dbReference type="Gene3D" id="2.60.40.10">
    <property type="entry name" value="Immunoglobulins"/>
    <property type="match status" value="1"/>
</dbReference>
<evidence type="ECO:0000256" key="16">
    <source>
        <dbReference type="SAM" id="MobiDB-lite"/>
    </source>
</evidence>
<dbReference type="GO" id="GO:0008270">
    <property type="term" value="F:zinc ion binding"/>
    <property type="evidence" value="ECO:0007669"/>
    <property type="project" value="UniProtKB-KW"/>
</dbReference>
<evidence type="ECO:0000256" key="1">
    <source>
        <dbReference type="ARBA" id="ARBA00004371"/>
    </source>
</evidence>
<dbReference type="FunFam" id="3.10.20.90:FF:000291">
    <property type="entry name" value="Next to BRCA1 gene 1 protein"/>
    <property type="match status" value="1"/>
</dbReference>
<dbReference type="FunFam" id="2.60.40.10:FF:000199">
    <property type="entry name" value="next to BRCA1 gene 1 protein-like"/>
    <property type="match status" value="1"/>
</dbReference>
<dbReference type="SMART" id="SM00291">
    <property type="entry name" value="ZnF_ZZ"/>
    <property type="match status" value="1"/>
</dbReference>
<feature type="region of interest" description="Disordered" evidence="16">
    <location>
        <begin position="483"/>
        <end position="511"/>
    </location>
</feature>
<organism evidence="20 21">
    <name type="scientific">Hippolais icterina</name>
    <name type="common">icterine warbler</name>
    <dbReference type="NCBI Taxonomy" id="68497"/>
    <lineage>
        <taxon>Eukaryota</taxon>
        <taxon>Metazoa</taxon>
        <taxon>Chordata</taxon>
        <taxon>Craniata</taxon>
        <taxon>Vertebrata</taxon>
        <taxon>Euteleostomi</taxon>
        <taxon>Archelosauria</taxon>
        <taxon>Archosauria</taxon>
        <taxon>Dinosauria</taxon>
        <taxon>Saurischia</taxon>
        <taxon>Theropoda</taxon>
        <taxon>Coelurosauria</taxon>
        <taxon>Aves</taxon>
        <taxon>Neognathae</taxon>
        <taxon>Neoaves</taxon>
        <taxon>Telluraves</taxon>
        <taxon>Australaves</taxon>
        <taxon>Passeriformes</taxon>
        <taxon>Sylvioidea</taxon>
        <taxon>Sylviidae</taxon>
        <taxon>Acrocephalinae</taxon>
        <taxon>Hippolais</taxon>
    </lineage>
</organism>
<keyword evidence="10" id="KW-0968">Cytoplasmic vesicle</keyword>
<evidence type="ECO:0000259" key="18">
    <source>
        <dbReference type="PROSITE" id="PS50135"/>
    </source>
</evidence>
<dbReference type="InterPro" id="IPR034852">
    <property type="entry name" value="PB1_Nbr1"/>
</dbReference>
<dbReference type="InterPro" id="IPR000433">
    <property type="entry name" value="Znf_ZZ"/>
</dbReference>
<dbReference type="PROSITE" id="PS01357">
    <property type="entry name" value="ZF_ZZ_1"/>
    <property type="match status" value="1"/>
</dbReference>
<dbReference type="GO" id="GO:0005764">
    <property type="term" value="C:lysosome"/>
    <property type="evidence" value="ECO:0007669"/>
    <property type="project" value="UniProtKB-SubCell"/>
</dbReference>
<dbReference type="Pfam" id="PF00564">
    <property type="entry name" value="PB1"/>
    <property type="match status" value="1"/>
</dbReference>
<keyword evidence="8" id="KW-0832">Ubl conjugation</keyword>
<keyword evidence="5" id="KW-0479">Metal-binding</keyword>
<dbReference type="PROSITE" id="PS50135">
    <property type="entry name" value="ZF_ZZ_2"/>
    <property type="match status" value="1"/>
</dbReference>
<dbReference type="GO" id="GO:0031410">
    <property type="term" value="C:cytoplasmic vesicle"/>
    <property type="evidence" value="ECO:0007669"/>
    <property type="project" value="UniProtKB-KW"/>
</dbReference>
<keyword evidence="6 14" id="KW-0863">Zinc-finger</keyword>
<dbReference type="InterPro" id="IPR056893">
    <property type="entry name" value="UBA_Nbr1_C"/>
</dbReference>
<dbReference type="GO" id="GO:0005778">
    <property type="term" value="C:peroxisomal membrane"/>
    <property type="evidence" value="ECO:0007669"/>
    <property type="project" value="UniProtKB-ARBA"/>
</dbReference>
<keyword evidence="7" id="KW-0862">Zinc</keyword>
<evidence type="ECO:0000256" key="8">
    <source>
        <dbReference type="ARBA" id="ARBA00022843"/>
    </source>
</evidence>
<evidence type="ECO:0000256" key="12">
    <source>
        <dbReference type="ARBA" id="ARBA00068689"/>
    </source>
</evidence>
<feature type="compositionally biased region" description="Basic and acidic residues" evidence="16">
    <location>
        <begin position="822"/>
        <end position="834"/>
    </location>
</feature>
<protein>
    <recommendedName>
        <fullName evidence="12">Next to BRCA1 gene 1 protein</fullName>
    </recommendedName>
    <alternativeName>
        <fullName evidence="13">Neighbor of BRCA1 gene 1 protein</fullName>
    </alternativeName>
</protein>
<comment type="subcellular location">
    <subcellularLocation>
        <location evidence="11">Cytoplasm</location>
        <location evidence="11">Myofibril</location>
        <location evidence="11">Sarcomere</location>
        <location evidence="11">M line</location>
    </subcellularLocation>
    <subcellularLocation>
        <location evidence="2">Cytoplasmic vesicle</location>
        <location evidence="2">Autophagosome</location>
    </subcellularLocation>
    <subcellularLocation>
        <location evidence="1">Lysosome</location>
    </subcellularLocation>
</comment>
<dbReference type="GO" id="GO:0016236">
    <property type="term" value="P:macroautophagy"/>
    <property type="evidence" value="ECO:0007669"/>
    <property type="project" value="TreeGrafter"/>
</dbReference>
<dbReference type="Gene3D" id="3.30.60.90">
    <property type="match status" value="1"/>
</dbReference>
<dbReference type="GO" id="GO:0031430">
    <property type="term" value="C:M band"/>
    <property type="evidence" value="ECO:0007669"/>
    <property type="project" value="UniProtKB-SubCell"/>
</dbReference>
<dbReference type="PROSITE" id="PS51745">
    <property type="entry name" value="PB1"/>
    <property type="match status" value="1"/>
</dbReference>
<feature type="region of interest" description="Disordered" evidence="16">
    <location>
        <begin position="732"/>
        <end position="767"/>
    </location>
</feature>
<name>A0A7L2LRW8_9SYLV</name>
<evidence type="ECO:0000256" key="5">
    <source>
        <dbReference type="ARBA" id="ARBA00022723"/>
    </source>
</evidence>
<feature type="region of interest" description="Disordered" evidence="16">
    <location>
        <begin position="806"/>
        <end position="842"/>
    </location>
</feature>
<gene>
    <name evidence="20" type="primary">Nbr1</name>
    <name evidence="20" type="ORF">HIPICT_R03146</name>
</gene>
<keyword evidence="15" id="KW-0175">Coiled coil</keyword>
<keyword evidence="3" id="KW-0963">Cytoplasm</keyword>
<dbReference type="GO" id="GO:0043130">
    <property type="term" value="F:ubiquitin binding"/>
    <property type="evidence" value="ECO:0007669"/>
    <property type="project" value="TreeGrafter"/>
</dbReference>
<feature type="domain" description="ZZ-type" evidence="18">
    <location>
        <begin position="208"/>
        <end position="260"/>
    </location>
</feature>
<keyword evidence="9" id="KW-0458">Lysosome</keyword>
<evidence type="ECO:0000256" key="10">
    <source>
        <dbReference type="ARBA" id="ARBA00023329"/>
    </source>
</evidence>
<feature type="non-terminal residue" evidence="20">
    <location>
        <position position="1"/>
    </location>
</feature>
<evidence type="ECO:0000313" key="21">
    <source>
        <dbReference type="Proteomes" id="UP000527178"/>
    </source>
</evidence>
<evidence type="ECO:0000259" key="17">
    <source>
        <dbReference type="PROSITE" id="PS50030"/>
    </source>
</evidence>
<feature type="domain" description="UBA" evidence="17">
    <location>
        <begin position="888"/>
        <end position="933"/>
    </location>
</feature>
<dbReference type="InterPro" id="IPR043145">
    <property type="entry name" value="Znf_ZZ_sf"/>
</dbReference>
<evidence type="ECO:0000256" key="3">
    <source>
        <dbReference type="ARBA" id="ARBA00022490"/>
    </source>
</evidence>
<evidence type="ECO:0000256" key="14">
    <source>
        <dbReference type="PROSITE-ProRule" id="PRU00228"/>
    </source>
</evidence>
<evidence type="ECO:0000259" key="19">
    <source>
        <dbReference type="PROSITE" id="PS51745"/>
    </source>
</evidence>
<keyword evidence="4" id="KW-0597">Phosphoprotein</keyword>
<dbReference type="AlphaFoldDB" id="A0A7L2LRW8"/>
<dbReference type="SUPFAM" id="SSF57850">
    <property type="entry name" value="RING/U-box"/>
    <property type="match status" value="1"/>
</dbReference>
<feature type="compositionally biased region" description="Basic and acidic residues" evidence="16">
    <location>
        <begin position="483"/>
        <end position="492"/>
    </location>
</feature>
<dbReference type="InterPro" id="IPR000270">
    <property type="entry name" value="PB1_dom"/>
</dbReference>
<sequence length="941" mass="104958">MEPRVPLRVTCRGDTRTFLVSDPAHTTWADVEAMVKVTFDLDNIQIKYIDEDNDEVSVNSKEEYEEALKIAVKQGNQLQMNAYEKNSSRALQLHEKMVTEKLVLLKDEKKPLLHSMLARGLEEELKNNEELTIQQKLNQTRTESTNENPPEWFTSYLETFREQVVKETVERLEQKLYEKLVHHNQPPDFCESSIPAAPPPPEGSGQCDWLISCCNCQARIVGVRYQCSLCPAYNICEECEAGTYAHDPNHVLLKLRRPIPCVADSYSLAELSPRLPATLEQVRLQKQMDKRFLKAEKQRLRAEKKQRKAEVRELKKQLKLHRKIHLWNSIHVLETNSSPALKSESFQPNTFLSPNQPFQAVVPTLSAVFVDENLPDGTHLKPGTKFIKHWRMKNTGNVEWSSDTKLKLMWGNLTLASSEKKDVLVPSLPSGQVGTVSVEFVAPNIEGTYTSHWRLSHKGEQFGPRIWCSIVVDPSPAADYVESDWKDSDSCQKSRTSSTKQASHSPETAQPIGEVAEQAEVSLPTIPLKIKNLPSEREFYIPSVDLLTAQDLLSFELLDINIVQELERVPHNTPVDMTPCMSPLPRDSPLLEKPGLGQIEEENEGSGFKLVPEACLSVDSSVVKVKAEHGLNQEEGEEDMSGTQFVCETVIRSLTLDAAPDHKPPKKTPKILQRDLPLSDENTSPCSDTGNRDEEEDDKDDVQSQCSSASSEDYIIILPECFDTSRPLGDSMYSSALSQPGLEKTGEPETVAENPEGGSQPQIQRISDPLPTSQTLAAIPLTPAAVDSLPQAQRNLASLQNSIFQEPNTPASENISSAPHDQIQREEPSGEDNHGPGSSAFLTKFSEYPRYPQGSSIAGELVKGALSVAASAYKALFAGPPIIEQPAAPEEQTAALLSSLCEMGFCDRQLNLRLLKKHNNNMIEVVTELLHISNRDWCSRC</sequence>
<dbReference type="InterPro" id="IPR009060">
    <property type="entry name" value="UBA-like_sf"/>
</dbReference>
<keyword evidence="21" id="KW-1185">Reference proteome</keyword>
<dbReference type="EMBL" id="VWYN01015139">
    <property type="protein sequence ID" value="NXR50487.1"/>
    <property type="molecule type" value="Genomic_DNA"/>
</dbReference>
<evidence type="ECO:0000256" key="9">
    <source>
        <dbReference type="ARBA" id="ARBA00023228"/>
    </source>
</evidence>
<evidence type="ECO:0000256" key="13">
    <source>
        <dbReference type="ARBA" id="ARBA00083062"/>
    </source>
</evidence>
<feature type="non-terminal residue" evidence="20">
    <location>
        <position position="941"/>
    </location>
</feature>
<evidence type="ECO:0000256" key="6">
    <source>
        <dbReference type="ARBA" id="ARBA00022771"/>
    </source>
</evidence>
<dbReference type="FunFam" id="1.10.8.10:FF:000033">
    <property type="entry name" value="Next to BRCA1 gene 1 protein"/>
    <property type="match status" value="1"/>
</dbReference>
<proteinExistence type="predicted"/>
<dbReference type="Pfam" id="PF16158">
    <property type="entry name" value="N_BRCA1_IG"/>
    <property type="match status" value="1"/>
</dbReference>
<feature type="region of interest" description="Disordered" evidence="16">
    <location>
        <begin position="657"/>
        <end position="709"/>
    </location>
</feature>
<dbReference type="PROSITE" id="PS50030">
    <property type="entry name" value="UBA"/>
    <property type="match status" value="1"/>
</dbReference>
<feature type="compositionally biased region" description="Polar residues" evidence="16">
    <location>
        <begin position="757"/>
        <end position="767"/>
    </location>
</feature>
<evidence type="ECO:0000256" key="2">
    <source>
        <dbReference type="ARBA" id="ARBA00004419"/>
    </source>
</evidence>